<dbReference type="Proteomes" id="UP000499080">
    <property type="component" value="Unassembled WGS sequence"/>
</dbReference>
<name>A0A4Y2HHL6_ARAVE</name>
<reference evidence="2 3" key="1">
    <citation type="journal article" date="2019" name="Sci. Rep.">
        <title>Orb-weaving spider Araneus ventricosus genome elucidates the spidroin gene catalogue.</title>
        <authorList>
            <person name="Kono N."/>
            <person name="Nakamura H."/>
            <person name="Ohtoshi R."/>
            <person name="Moran D.A.P."/>
            <person name="Shinohara A."/>
            <person name="Yoshida Y."/>
            <person name="Fujiwara M."/>
            <person name="Mori M."/>
            <person name="Tomita M."/>
            <person name="Arakawa K."/>
        </authorList>
    </citation>
    <scope>NUCLEOTIDE SEQUENCE [LARGE SCALE GENOMIC DNA]</scope>
</reference>
<feature type="region of interest" description="Disordered" evidence="1">
    <location>
        <begin position="32"/>
        <end position="55"/>
    </location>
</feature>
<sequence>MLFNDSQWYGANLVTSERYRISERQNRALLEDSRNFEPLSDDENNNGTGNPSPSFRITQADWQLTLMDLMCSMPMCTADLSAICRPIDLETEALSPSYYNSFRFFDIHKQN</sequence>
<protein>
    <submittedName>
        <fullName evidence="2">Uncharacterized protein</fullName>
    </submittedName>
</protein>
<comment type="caution">
    <text evidence="2">The sequence shown here is derived from an EMBL/GenBank/DDBJ whole genome shotgun (WGS) entry which is preliminary data.</text>
</comment>
<gene>
    <name evidence="2" type="ORF">AVEN_263285_1</name>
</gene>
<feature type="compositionally biased region" description="Polar residues" evidence="1">
    <location>
        <begin position="45"/>
        <end position="55"/>
    </location>
</feature>
<evidence type="ECO:0000256" key="1">
    <source>
        <dbReference type="SAM" id="MobiDB-lite"/>
    </source>
</evidence>
<accession>A0A4Y2HHL6</accession>
<evidence type="ECO:0000313" key="2">
    <source>
        <dbReference type="EMBL" id="GBM64759.1"/>
    </source>
</evidence>
<proteinExistence type="predicted"/>
<organism evidence="2 3">
    <name type="scientific">Araneus ventricosus</name>
    <name type="common">Orbweaver spider</name>
    <name type="synonym">Epeira ventricosa</name>
    <dbReference type="NCBI Taxonomy" id="182803"/>
    <lineage>
        <taxon>Eukaryota</taxon>
        <taxon>Metazoa</taxon>
        <taxon>Ecdysozoa</taxon>
        <taxon>Arthropoda</taxon>
        <taxon>Chelicerata</taxon>
        <taxon>Arachnida</taxon>
        <taxon>Araneae</taxon>
        <taxon>Araneomorphae</taxon>
        <taxon>Entelegynae</taxon>
        <taxon>Araneoidea</taxon>
        <taxon>Araneidae</taxon>
        <taxon>Araneus</taxon>
    </lineage>
</organism>
<evidence type="ECO:0000313" key="3">
    <source>
        <dbReference type="Proteomes" id="UP000499080"/>
    </source>
</evidence>
<keyword evidence="3" id="KW-1185">Reference proteome</keyword>
<dbReference type="AlphaFoldDB" id="A0A4Y2HHL6"/>
<dbReference type="EMBL" id="BGPR01001943">
    <property type="protein sequence ID" value="GBM64759.1"/>
    <property type="molecule type" value="Genomic_DNA"/>
</dbReference>